<dbReference type="Gene3D" id="3.40.50.2300">
    <property type="match status" value="1"/>
</dbReference>
<evidence type="ECO:0000256" key="7">
    <source>
        <dbReference type="SAM" id="Coils"/>
    </source>
</evidence>
<accession>A0A1F6SYW1</accession>
<keyword evidence="4" id="KW-0238">DNA-binding</keyword>
<evidence type="ECO:0000256" key="5">
    <source>
        <dbReference type="ARBA" id="ARBA00023163"/>
    </source>
</evidence>
<name>A0A1F6SYW1_9PROT</name>
<reference evidence="10 11" key="1">
    <citation type="journal article" date="2016" name="Nat. Commun.">
        <title>Thousands of microbial genomes shed light on interconnected biogeochemical processes in an aquifer system.</title>
        <authorList>
            <person name="Anantharaman K."/>
            <person name="Brown C.T."/>
            <person name="Hug L.A."/>
            <person name="Sharon I."/>
            <person name="Castelle C.J."/>
            <person name="Probst A.J."/>
            <person name="Thomas B.C."/>
            <person name="Singh A."/>
            <person name="Wilkins M.J."/>
            <person name="Karaoz U."/>
            <person name="Brodie E.L."/>
            <person name="Williams K.H."/>
            <person name="Hubbard S.S."/>
            <person name="Banfield J.F."/>
        </authorList>
    </citation>
    <scope>NUCLEOTIDE SEQUENCE [LARGE SCALE GENOMIC DNA]</scope>
</reference>
<dbReference type="GO" id="GO:0003723">
    <property type="term" value="F:RNA binding"/>
    <property type="evidence" value="ECO:0007669"/>
    <property type="project" value="InterPro"/>
</dbReference>
<dbReference type="PANTHER" id="PTHR48111">
    <property type="entry name" value="REGULATOR OF RPOS"/>
    <property type="match status" value="1"/>
</dbReference>
<dbReference type="InterPro" id="IPR036388">
    <property type="entry name" value="WH-like_DNA-bd_sf"/>
</dbReference>
<keyword evidence="1 6" id="KW-0597">Phosphoprotein</keyword>
<dbReference type="GO" id="GO:0032993">
    <property type="term" value="C:protein-DNA complex"/>
    <property type="evidence" value="ECO:0007669"/>
    <property type="project" value="TreeGrafter"/>
</dbReference>
<keyword evidence="5" id="KW-0804">Transcription</keyword>
<dbReference type="Gene3D" id="1.10.10.10">
    <property type="entry name" value="Winged helix-like DNA-binding domain superfamily/Winged helix DNA-binding domain"/>
    <property type="match status" value="1"/>
</dbReference>
<keyword evidence="7" id="KW-0175">Coiled coil</keyword>
<comment type="caution">
    <text evidence="10">The sequence shown here is derived from an EMBL/GenBank/DDBJ whole genome shotgun (WGS) entry which is preliminary data.</text>
</comment>
<dbReference type="STRING" id="1817756.A2140_09480"/>
<dbReference type="Pfam" id="PF00072">
    <property type="entry name" value="Response_reg"/>
    <property type="match status" value="1"/>
</dbReference>
<evidence type="ECO:0000259" key="8">
    <source>
        <dbReference type="PROSITE" id="PS50110"/>
    </source>
</evidence>
<dbReference type="AlphaFoldDB" id="A0A1F6SYW1"/>
<dbReference type="InterPro" id="IPR008327">
    <property type="entry name" value="Sig_transdc_resp-reg_antiterm"/>
</dbReference>
<dbReference type="PANTHER" id="PTHR48111:SF1">
    <property type="entry name" value="TWO-COMPONENT RESPONSE REGULATOR ORR33"/>
    <property type="match status" value="1"/>
</dbReference>
<feature type="domain" description="Response regulatory" evidence="8">
    <location>
        <begin position="5"/>
        <end position="118"/>
    </location>
</feature>
<dbReference type="PROSITE" id="PS50921">
    <property type="entry name" value="ANTAR"/>
    <property type="match status" value="1"/>
</dbReference>
<dbReference type="GO" id="GO:0000156">
    <property type="term" value="F:phosphorelay response regulator activity"/>
    <property type="evidence" value="ECO:0007669"/>
    <property type="project" value="TreeGrafter"/>
</dbReference>
<dbReference type="InterPro" id="IPR039420">
    <property type="entry name" value="WalR-like"/>
</dbReference>
<feature type="coiled-coil region" evidence="7">
    <location>
        <begin position="163"/>
        <end position="190"/>
    </location>
</feature>
<dbReference type="EMBL" id="MFSQ01000130">
    <property type="protein sequence ID" value="OGI38131.1"/>
    <property type="molecule type" value="Genomic_DNA"/>
</dbReference>
<evidence type="ECO:0008006" key="12">
    <source>
        <dbReference type="Google" id="ProtNLM"/>
    </source>
</evidence>
<gene>
    <name evidence="10" type="ORF">A2140_09480</name>
</gene>
<evidence type="ECO:0000259" key="9">
    <source>
        <dbReference type="PROSITE" id="PS50921"/>
    </source>
</evidence>
<evidence type="ECO:0000256" key="2">
    <source>
        <dbReference type="ARBA" id="ARBA00023012"/>
    </source>
</evidence>
<evidence type="ECO:0000256" key="6">
    <source>
        <dbReference type="PROSITE-ProRule" id="PRU00169"/>
    </source>
</evidence>
<dbReference type="PIRSF" id="PIRSF036382">
    <property type="entry name" value="RR_antiterm"/>
    <property type="match status" value="1"/>
</dbReference>
<dbReference type="Proteomes" id="UP000178379">
    <property type="component" value="Unassembled WGS sequence"/>
</dbReference>
<evidence type="ECO:0000256" key="1">
    <source>
        <dbReference type="ARBA" id="ARBA00022553"/>
    </source>
</evidence>
<dbReference type="SUPFAM" id="SSF52172">
    <property type="entry name" value="CheY-like"/>
    <property type="match status" value="1"/>
</dbReference>
<dbReference type="InterPro" id="IPR005561">
    <property type="entry name" value="ANTAR"/>
</dbReference>
<dbReference type="GO" id="GO:0006355">
    <property type="term" value="P:regulation of DNA-templated transcription"/>
    <property type="evidence" value="ECO:0007669"/>
    <property type="project" value="TreeGrafter"/>
</dbReference>
<keyword evidence="2" id="KW-0902">Two-component regulatory system</keyword>
<dbReference type="Pfam" id="PF03861">
    <property type="entry name" value="ANTAR"/>
    <property type="match status" value="1"/>
</dbReference>
<dbReference type="SMART" id="SM01012">
    <property type="entry name" value="ANTAR"/>
    <property type="match status" value="1"/>
</dbReference>
<dbReference type="SMART" id="SM00448">
    <property type="entry name" value="REC"/>
    <property type="match status" value="1"/>
</dbReference>
<evidence type="ECO:0000256" key="4">
    <source>
        <dbReference type="ARBA" id="ARBA00023125"/>
    </source>
</evidence>
<organism evidence="10 11">
    <name type="scientific">Candidatus Muproteobacteria bacterium RBG_16_62_13</name>
    <dbReference type="NCBI Taxonomy" id="1817756"/>
    <lineage>
        <taxon>Bacteria</taxon>
        <taxon>Pseudomonadati</taxon>
        <taxon>Pseudomonadota</taxon>
        <taxon>Candidatus Muproteobacteria</taxon>
    </lineage>
</organism>
<dbReference type="FunFam" id="3.40.50.2300:FF:000001">
    <property type="entry name" value="DNA-binding response regulator PhoB"/>
    <property type="match status" value="1"/>
</dbReference>
<feature type="domain" description="ANTAR" evidence="9">
    <location>
        <begin position="124"/>
        <end position="185"/>
    </location>
</feature>
<dbReference type="GO" id="GO:0005829">
    <property type="term" value="C:cytosol"/>
    <property type="evidence" value="ECO:0007669"/>
    <property type="project" value="TreeGrafter"/>
</dbReference>
<dbReference type="InterPro" id="IPR011006">
    <property type="entry name" value="CheY-like_superfamily"/>
</dbReference>
<dbReference type="PROSITE" id="PS50110">
    <property type="entry name" value="RESPONSE_REGULATORY"/>
    <property type="match status" value="1"/>
</dbReference>
<protein>
    <recommendedName>
        <fullName evidence="12">Response regulator</fullName>
    </recommendedName>
</protein>
<feature type="modified residue" description="4-aspartylphosphate" evidence="6">
    <location>
        <position position="54"/>
    </location>
</feature>
<sequence length="200" mass="22096">MSMKKILIVDDDRLVLTTFERGLRDAGYETSTAESGPQALQVCAESPPDLVLLDIRMPEMSGLEVAQRLRRETGVPFVFLSAYDDIEILKQAAQHGALGYLVKPVDMPQVIAAIEAALARAEDIRRLKKTEADLSTALAGSRETSAAVGILMERYRLSEKQAFEALRTRARNEQRKLDEVAGQILQAEESLNWPVSSAKP</sequence>
<dbReference type="GO" id="GO:0000976">
    <property type="term" value="F:transcription cis-regulatory region binding"/>
    <property type="evidence" value="ECO:0007669"/>
    <property type="project" value="TreeGrafter"/>
</dbReference>
<keyword evidence="3" id="KW-0805">Transcription regulation</keyword>
<proteinExistence type="predicted"/>
<dbReference type="InterPro" id="IPR001789">
    <property type="entry name" value="Sig_transdc_resp-reg_receiver"/>
</dbReference>
<evidence type="ECO:0000313" key="11">
    <source>
        <dbReference type="Proteomes" id="UP000178379"/>
    </source>
</evidence>
<evidence type="ECO:0000313" key="10">
    <source>
        <dbReference type="EMBL" id="OGI38131.1"/>
    </source>
</evidence>
<evidence type="ECO:0000256" key="3">
    <source>
        <dbReference type="ARBA" id="ARBA00023015"/>
    </source>
</evidence>